<reference evidence="2" key="1">
    <citation type="journal article" date="2020" name="Fungal Divers.">
        <title>Resolving the Mortierellaceae phylogeny through synthesis of multi-gene phylogenetics and phylogenomics.</title>
        <authorList>
            <person name="Vandepol N."/>
            <person name="Liber J."/>
            <person name="Desiro A."/>
            <person name="Na H."/>
            <person name="Kennedy M."/>
            <person name="Barry K."/>
            <person name="Grigoriev I.V."/>
            <person name="Miller A.N."/>
            <person name="O'Donnell K."/>
            <person name="Stajich J.E."/>
            <person name="Bonito G."/>
        </authorList>
    </citation>
    <scope>NUCLEOTIDE SEQUENCE</scope>
    <source>
        <strain evidence="2">BC1065</strain>
    </source>
</reference>
<dbReference type="GO" id="GO:0016787">
    <property type="term" value="F:hydrolase activity"/>
    <property type="evidence" value="ECO:0007669"/>
    <property type="project" value="InterPro"/>
</dbReference>
<evidence type="ECO:0000313" key="3">
    <source>
        <dbReference type="Proteomes" id="UP000807716"/>
    </source>
</evidence>
<comment type="caution">
    <text evidence="2">The sequence shown here is derived from an EMBL/GenBank/DDBJ whole genome shotgun (WGS) entry which is preliminary data.</text>
</comment>
<dbReference type="SUPFAM" id="SSF53474">
    <property type="entry name" value="alpha/beta-Hydrolases"/>
    <property type="match status" value="1"/>
</dbReference>
<protein>
    <recommendedName>
        <fullName evidence="1">Dienelactone hydrolase domain-containing protein</fullName>
    </recommendedName>
</protein>
<evidence type="ECO:0000259" key="1">
    <source>
        <dbReference type="Pfam" id="PF01738"/>
    </source>
</evidence>
<evidence type="ECO:0000313" key="2">
    <source>
        <dbReference type="EMBL" id="KAG0269613.1"/>
    </source>
</evidence>
<accession>A0A9P6UCU3</accession>
<keyword evidence="3" id="KW-1185">Reference proteome</keyword>
<sequence length="271" mass="30217">MIIKESFVDLQTSQGLMRTFIFQPNLPTFPEAKFPGVVVFAEIYQCTGPIERFCRQIASQGYIVATPESFHEFEPLGSPIPYDVPGTDKGNAYKIQKKLGAYDEDATVVIDHLMSRADCTGKIGATGICLGGHLAYRAAFDPRVLATVCYFGTDIHSETLGEGKKSDSLVRTKEIEGEMVMIFGKQDNHVPRWGRDLIRKTLEDNNVTTTFMEVQAEHAFVRDELSKGRYDAAISKVCFELLLEVFHRRLQLDLGPSKGKKVDPASMPLVC</sequence>
<dbReference type="EMBL" id="JAAAJB010000021">
    <property type="protein sequence ID" value="KAG0269613.1"/>
    <property type="molecule type" value="Genomic_DNA"/>
</dbReference>
<gene>
    <name evidence="2" type="ORF">DFQ27_002834</name>
</gene>
<name>A0A9P6UCU3_9FUNG</name>
<proteinExistence type="predicted"/>
<dbReference type="Pfam" id="PF01738">
    <property type="entry name" value="DLH"/>
    <property type="match status" value="1"/>
</dbReference>
<dbReference type="AlphaFoldDB" id="A0A9P6UCU3"/>
<dbReference type="OrthoDB" id="58297at2759"/>
<dbReference type="PANTHER" id="PTHR47562">
    <property type="match status" value="1"/>
</dbReference>
<dbReference type="PANTHER" id="PTHR47562:SF2">
    <property type="entry name" value="CARBOXYMETHYLENEBUTENOLIDASE-RELATED"/>
    <property type="match status" value="1"/>
</dbReference>
<dbReference type="Gene3D" id="3.40.50.1820">
    <property type="entry name" value="alpha/beta hydrolase"/>
    <property type="match status" value="1"/>
</dbReference>
<dbReference type="InterPro" id="IPR029058">
    <property type="entry name" value="AB_hydrolase_fold"/>
</dbReference>
<feature type="domain" description="Dienelactone hydrolase" evidence="1">
    <location>
        <begin position="30"/>
        <end position="248"/>
    </location>
</feature>
<organism evidence="2 3">
    <name type="scientific">Actinomortierella ambigua</name>
    <dbReference type="NCBI Taxonomy" id="1343610"/>
    <lineage>
        <taxon>Eukaryota</taxon>
        <taxon>Fungi</taxon>
        <taxon>Fungi incertae sedis</taxon>
        <taxon>Mucoromycota</taxon>
        <taxon>Mortierellomycotina</taxon>
        <taxon>Mortierellomycetes</taxon>
        <taxon>Mortierellales</taxon>
        <taxon>Mortierellaceae</taxon>
        <taxon>Actinomortierella</taxon>
    </lineage>
</organism>
<dbReference type="InterPro" id="IPR002925">
    <property type="entry name" value="Dienelactn_hydro"/>
</dbReference>
<dbReference type="Proteomes" id="UP000807716">
    <property type="component" value="Unassembled WGS sequence"/>
</dbReference>